<keyword evidence="2" id="KW-1185">Reference proteome</keyword>
<comment type="caution">
    <text evidence="1">The sequence shown here is derived from an EMBL/GenBank/DDBJ whole genome shotgun (WGS) entry which is preliminary data.</text>
</comment>
<dbReference type="RefSeq" id="WP_085051975.1">
    <property type="nucleotide sequence ID" value="NZ_LNQR01000052.1"/>
</dbReference>
<evidence type="ECO:0000313" key="2">
    <source>
        <dbReference type="Proteomes" id="UP000060487"/>
    </source>
</evidence>
<evidence type="ECO:0000313" key="1">
    <source>
        <dbReference type="EMBL" id="KWT87230.1"/>
    </source>
</evidence>
<protein>
    <submittedName>
        <fullName evidence="1">Uncharacterized protein</fullName>
    </submittedName>
</protein>
<name>A0ABR5SG25_9BACT</name>
<dbReference type="Proteomes" id="UP000060487">
    <property type="component" value="Unassembled WGS sequence"/>
</dbReference>
<accession>A0ABR5SG25</accession>
<organism evidence="1 2">
    <name type="scientific">Candidatus Magnetominusculus xianensis</name>
    <dbReference type="NCBI Taxonomy" id="1748249"/>
    <lineage>
        <taxon>Bacteria</taxon>
        <taxon>Pseudomonadati</taxon>
        <taxon>Nitrospirota</taxon>
        <taxon>Nitrospiria</taxon>
        <taxon>Nitrospirales</taxon>
        <taxon>Nitrospiraceae</taxon>
        <taxon>Candidatus Magnetominusculus</taxon>
    </lineage>
</organism>
<sequence length="129" mass="14699">MGKYGQHIREDKAVLTQPRCPFCSTLFERPREISTKLSFFSGGICGCGAVYSYDPTRNNMGEAFMDALVHACGEDWDLAMSLESEKDYEEKFVVYKELDHSLSSKAVSSNPKDRIVNMIFVRLKNQQRT</sequence>
<gene>
    <name evidence="1" type="ORF">ASN18_1346</name>
</gene>
<proteinExistence type="predicted"/>
<reference evidence="1 2" key="1">
    <citation type="submission" date="2015-11" db="EMBL/GenBank/DDBJ databases">
        <authorList>
            <person name="Lin W."/>
        </authorList>
    </citation>
    <scope>NUCLEOTIDE SEQUENCE [LARGE SCALE GENOMIC DNA]</scope>
    <source>
        <strain evidence="1 2">HCH-1</strain>
    </source>
</reference>
<dbReference type="EMBL" id="LNQR01000052">
    <property type="protein sequence ID" value="KWT87230.1"/>
    <property type="molecule type" value="Genomic_DNA"/>
</dbReference>